<comment type="caution">
    <text evidence="2">The sequence shown here is derived from an EMBL/GenBank/DDBJ whole genome shotgun (WGS) entry which is preliminary data.</text>
</comment>
<sequence>MKRITLLALCLMAHTASAANDEQNWVDEQHAALKSRLSRWSHNLDGWIGTPDPNKPASANLRIMLDNEWNRYDGYSIKPRVRGKIKLPALKQHLSVVFGDEDLDNQARDKQQLHRNYREALQGDKKYDKRQTREDNASLALRWSNGIKNLGIKTDLDLGVRSGADVFLRARASKTWHYNDTYSTRLEQIYRYGINSKHYLRTNLENKLTENDQRFITNHTFLQYTNDIDEDILWGNSLYRQHNFAGYKQLNYGILIGGELDDKKFSLDTYGPFINWRQPILREWLFIQPEVHFYNSKKEDRKHHLGAFLRLEAIF</sequence>
<keyword evidence="1" id="KW-0732">Signal</keyword>
<gene>
    <name evidence="2" type="ORF">RO21_01335</name>
</gene>
<feature type="signal peptide" evidence="1">
    <location>
        <begin position="1"/>
        <end position="18"/>
    </location>
</feature>
<evidence type="ECO:0000313" key="3">
    <source>
        <dbReference type="Proteomes" id="UP000036270"/>
    </source>
</evidence>
<protein>
    <submittedName>
        <fullName evidence="2">Membrane protein</fullName>
    </submittedName>
</protein>
<dbReference type="EMBL" id="JWIZ01000006">
    <property type="protein sequence ID" value="KMK52349.1"/>
    <property type="molecule type" value="Genomic_DNA"/>
</dbReference>
<keyword evidence="3" id="KW-1185">Reference proteome</keyword>
<feature type="chain" id="PRO_5005262832" evidence="1">
    <location>
        <begin position="19"/>
        <end position="315"/>
    </location>
</feature>
<dbReference type="PATRIC" id="fig|67855.3.peg.1910"/>
<name>A0A0J5P9Y7_9PAST</name>
<reference evidence="2 3" key="1">
    <citation type="submission" date="2014-12" db="EMBL/GenBank/DDBJ databases">
        <title>Reclassification of Actinobacillus muris as Muribacter muris.</title>
        <authorList>
            <person name="Christensen H."/>
            <person name="Nicklas W."/>
            <person name="Bisgaard M."/>
        </authorList>
    </citation>
    <scope>NUCLEOTIDE SEQUENCE [LARGE SCALE GENOMIC DNA]</scope>
    <source>
        <strain evidence="2 3">Ackerman80-443D</strain>
    </source>
</reference>
<organism evidence="2 3">
    <name type="scientific">Muribacter muris</name>
    <dbReference type="NCBI Taxonomy" id="67855"/>
    <lineage>
        <taxon>Bacteria</taxon>
        <taxon>Pseudomonadati</taxon>
        <taxon>Pseudomonadota</taxon>
        <taxon>Gammaproteobacteria</taxon>
        <taxon>Pasteurellales</taxon>
        <taxon>Pasteurellaceae</taxon>
        <taxon>Muribacter</taxon>
    </lineage>
</organism>
<accession>A0A0J5P9Y7</accession>
<dbReference type="STRING" id="67855.RO21_01335"/>
<dbReference type="Proteomes" id="UP000036270">
    <property type="component" value="Unassembled WGS sequence"/>
</dbReference>
<dbReference type="AlphaFoldDB" id="A0A0J5P9Y7"/>
<evidence type="ECO:0000256" key="1">
    <source>
        <dbReference type="SAM" id="SignalP"/>
    </source>
</evidence>
<evidence type="ECO:0000313" key="2">
    <source>
        <dbReference type="EMBL" id="KMK52349.1"/>
    </source>
</evidence>
<dbReference type="RefSeq" id="WP_047976005.1">
    <property type="nucleotide sequence ID" value="NZ_JWIZ01000006.1"/>
</dbReference>
<proteinExistence type="predicted"/>